<dbReference type="EMBL" id="RCZP01000009">
    <property type="protein sequence ID" value="TPG57241.1"/>
    <property type="molecule type" value="Genomic_DNA"/>
</dbReference>
<evidence type="ECO:0000256" key="1">
    <source>
        <dbReference type="ARBA" id="ARBA00009580"/>
    </source>
</evidence>
<dbReference type="InterPro" id="IPR026893">
    <property type="entry name" value="Tyr/Ser_Pase_IphP-type"/>
</dbReference>
<proteinExistence type="inferred from homology"/>
<organism evidence="2 3">
    <name type="scientific">Muricoccus nepalensis</name>
    <dbReference type="NCBI Taxonomy" id="1854500"/>
    <lineage>
        <taxon>Bacteria</taxon>
        <taxon>Pseudomonadati</taxon>
        <taxon>Pseudomonadota</taxon>
        <taxon>Alphaproteobacteria</taxon>
        <taxon>Acetobacterales</taxon>
        <taxon>Roseomonadaceae</taxon>
        <taxon>Muricoccus</taxon>
    </lineage>
</organism>
<dbReference type="OrthoDB" id="9814896at2"/>
<comment type="similarity">
    <text evidence="1">Belongs to the protein-tyrosine phosphatase family.</text>
</comment>
<reference evidence="2 3" key="1">
    <citation type="journal article" date="2019" name="Environ. Microbiol.">
        <title>Species interactions and distinct microbial communities in high Arctic permafrost affected cryosols are associated with the CH4 and CO2 gas fluxes.</title>
        <authorList>
            <person name="Altshuler I."/>
            <person name="Hamel J."/>
            <person name="Turney S."/>
            <person name="Magnuson E."/>
            <person name="Levesque R."/>
            <person name="Greer C."/>
            <person name="Whyte L.G."/>
        </authorList>
    </citation>
    <scope>NUCLEOTIDE SEQUENCE [LARGE SCALE GENOMIC DNA]</scope>
    <source>
        <strain evidence="2 3">S9.3B</strain>
    </source>
</reference>
<dbReference type="RefSeq" id="WP_140883410.1">
    <property type="nucleotide sequence ID" value="NZ_RCZP01000009.1"/>
</dbReference>
<dbReference type="InterPro" id="IPR016130">
    <property type="entry name" value="Tyr_Pase_AS"/>
</dbReference>
<evidence type="ECO:0000313" key="2">
    <source>
        <dbReference type="EMBL" id="TPG57241.1"/>
    </source>
</evidence>
<accession>A0A502G6P6</accession>
<dbReference type="PROSITE" id="PS00383">
    <property type="entry name" value="TYR_PHOSPHATASE_1"/>
    <property type="match status" value="1"/>
</dbReference>
<name>A0A502G6P6_9PROT</name>
<dbReference type="Pfam" id="PF13350">
    <property type="entry name" value="Y_phosphatase3"/>
    <property type="match status" value="1"/>
</dbReference>
<sequence length="220" mass="24215">MPQDLTTPAGRRAALVNSLFIDHAILRQGWRNWGVVAPGRLYRSNHPSPWQLRDAARRLGLRTVINLRGERVDCGSDALSRAEAARLGLAHVDAPFESRGAPHRDRLLRLAGIFEGMAEPALIHCKSGADRTGLAAGVFLILQGGTSAAALAQLHWRHGHVSASRTGILDAFFRLYAREAEGRAPFLDWVRDGYDEAGLRAAFRSKAWADRVVDGVLRRE</sequence>
<dbReference type="PANTHER" id="PTHR31126:SF1">
    <property type="entry name" value="TYROSINE SPECIFIC PROTEIN PHOSPHATASES DOMAIN-CONTAINING PROTEIN"/>
    <property type="match status" value="1"/>
</dbReference>
<keyword evidence="3" id="KW-1185">Reference proteome</keyword>
<dbReference type="SUPFAM" id="SSF52799">
    <property type="entry name" value="(Phosphotyrosine protein) phosphatases II"/>
    <property type="match status" value="1"/>
</dbReference>
<dbReference type="InterPro" id="IPR029021">
    <property type="entry name" value="Prot-tyrosine_phosphatase-like"/>
</dbReference>
<dbReference type="PANTHER" id="PTHR31126">
    <property type="entry name" value="TYROSINE-PROTEIN PHOSPHATASE"/>
    <property type="match status" value="1"/>
</dbReference>
<dbReference type="Gene3D" id="3.90.190.10">
    <property type="entry name" value="Protein tyrosine phosphatase superfamily"/>
    <property type="match status" value="1"/>
</dbReference>
<gene>
    <name evidence="2" type="ORF">EAH89_12100</name>
</gene>
<dbReference type="GO" id="GO:0004721">
    <property type="term" value="F:phosphoprotein phosphatase activity"/>
    <property type="evidence" value="ECO:0007669"/>
    <property type="project" value="InterPro"/>
</dbReference>
<comment type="caution">
    <text evidence="2">The sequence shown here is derived from an EMBL/GenBank/DDBJ whole genome shotgun (WGS) entry which is preliminary data.</text>
</comment>
<dbReference type="Proteomes" id="UP000317078">
    <property type="component" value="Unassembled WGS sequence"/>
</dbReference>
<protein>
    <submittedName>
        <fullName evidence="2">Protein tyrosine phosphatase</fullName>
    </submittedName>
</protein>
<dbReference type="AlphaFoldDB" id="A0A502G6P6"/>
<evidence type="ECO:0000313" key="3">
    <source>
        <dbReference type="Proteomes" id="UP000317078"/>
    </source>
</evidence>